<dbReference type="Proteomes" id="UP000293547">
    <property type="component" value="Unassembled WGS sequence"/>
</dbReference>
<accession>A0ACB6G3F1</accession>
<keyword evidence="2" id="KW-1185">Reference proteome</keyword>
<dbReference type="EMBL" id="PDWZ02000001">
    <property type="protein sequence ID" value="KAB2111275.1"/>
    <property type="molecule type" value="Genomic_DNA"/>
</dbReference>
<evidence type="ECO:0000313" key="2">
    <source>
        <dbReference type="Proteomes" id="UP000293547"/>
    </source>
</evidence>
<proteinExistence type="predicted"/>
<sequence>MVVLPNIFYAPNALRPRTATENGLGGGAVAGIVLGSLCGLLVLLVIFWSCRLGNSVFTKAKSLSTSAVDKAEKGHACAKDLYSAGRERQFQSSKIQDKARYKEYNPEHQRRLDPLYPDVSRLSDLGLQRSEHRTTPAVSCSVRTPPTVSAAPSTCSLSYHPRLPYSSSLVDTKPIVVDTKRVLGIDDASYLDEIPSHDRKCFDHLSNPRGLSTNPAAGKDSNLIAVPACVASSSKKPILRALDPSARRWILNRLPSLSSKSGVRDDLDTCDAVTEYKYRRISELSGSETVLSPKDSTAGYYNADHSSIPPISEMSPESPPAELYLPPPNGRDTIDYFAVSRTRRHGATRAEPANEEAVRTLDSVYGSPLSTAHVGLGIDSHTIDSMSKSPTTFDSIEYTGENELSITSTTVPFQMTDLQHEFTYLRNTYGEYTTHPNAPPVSVSADTGLPSENWIQIRLLSSSDNGWVDVHVPTIPAKTPLYIGSTNTVDPWEVEYQPNPVMFPHLPVSVGNMQHQDEEEDSLFATSLTSSPRLESMIEACGTSFESPSAMCALSTLPESEGTSSPIQRINTEFSEISVPTSESSTSDLSADDTSPVTAGSEVPPHYKSKSSCLNGLGTVEIINFAASISSERSPDDSDTSVTVLSSPRSLTIANSNAMTLSSQASSLTSSAINSPVSKATIFPSKSIEADTDPVYSCSICHLKLRTLGLRRYVAFNHKRYSISKHLCSPKHL</sequence>
<name>A0ACB6G3F1_9PLEO</name>
<gene>
    <name evidence="1" type="ORF">AG0111_0g1781</name>
</gene>
<reference evidence="1 2" key="1">
    <citation type="journal article" date="2019" name="bioRxiv">
        <title>Genomics, evolutionary history and diagnostics of the Alternaria alternata species group including apple and Asian pear pathotypes.</title>
        <authorList>
            <person name="Armitage A.D."/>
            <person name="Cockerton H.M."/>
            <person name="Sreenivasaprasad S."/>
            <person name="Woodhall J.W."/>
            <person name="Lane C.R."/>
            <person name="Harrison R.J."/>
            <person name="Clarkson J.P."/>
        </authorList>
    </citation>
    <scope>NUCLEOTIDE SEQUENCE [LARGE SCALE GENOMIC DNA]</scope>
    <source>
        <strain evidence="1 2">FERA 650</strain>
    </source>
</reference>
<protein>
    <submittedName>
        <fullName evidence="1">Uncharacterized protein</fullName>
    </submittedName>
</protein>
<organism evidence="1 2">
    <name type="scientific">Alternaria gaisen</name>
    <dbReference type="NCBI Taxonomy" id="167740"/>
    <lineage>
        <taxon>Eukaryota</taxon>
        <taxon>Fungi</taxon>
        <taxon>Dikarya</taxon>
        <taxon>Ascomycota</taxon>
        <taxon>Pezizomycotina</taxon>
        <taxon>Dothideomycetes</taxon>
        <taxon>Pleosporomycetidae</taxon>
        <taxon>Pleosporales</taxon>
        <taxon>Pleosporineae</taxon>
        <taxon>Pleosporaceae</taxon>
        <taxon>Alternaria</taxon>
        <taxon>Alternaria sect. Alternaria</taxon>
    </lineage>
</organism>
<evidence type="ECO:0000313" key="1">
    <source>
        <dbReference type="EMBL" id="KAB2111275.1"/>
    </source>
</evidence>
<comment type="caution">
    <text evidence="1">The sequence shown here is derived from an EMBL/GenBank/DDBJ whole genome shotgun (WGS) entry which is preliminary data.</text>
</comment>